<name>A0A5A7QCC6_STRAF</name>
<gene>
    <name evidence="2" type="ORF">STAS_19362</name>
</gene>
<proteinExistence type="predicted"/>
<organism evidence="2 3">
    <name type="scientific">Striga asiatica</name>
    <name type="common">Asiatic witchweed</name>
    <name type="synonym">Buchnera asiatica</name>
    <dbReference type="NCBI Taxonomy" id="4170"/>
    <lineage>
        <taxon>Eukaryota</taxon>
        <taxon>Viridiplantae</taxon>
        <taxon>Streptophyta</taxon>
        <taxon>Embryophyta</taxon>
        <taxon>Tracheophyta</taxon>
        <taxon>Spermatophyta</taxon>
        <taxon>Magnoliopsida</taxon>
        <taxon>eudicotyledons</taxon>
        <taxon>Gunneridae</taxon>
        <taxon>Pentapetalae</taxon>
        <taxon>asterids</taxon>
        <taxon>lamiids</taxon>
        <taxon>Lamiales</taxon>
        <taxon>Orobanchaceae</taxon>
        <taxon>Buchnereae</taxon>
        <taxon>Striga</taxon>
    </lineage>
</organism>
<dbReference type="AlphaFoldDB" id="A0A5A7QCC6"/>
<reference evidence="3" key="1">
    <citation type="journal article" date="2019" name="Curr. Biol.">
        <title>Genome Sequence of Striga asiatica Provides Insight into the Evolution of Plant Parasitism.</title>
        <authorList>
            <person name="Yoshida S."/>
            <person name="Kim S."/>
            <person name="Wafula E.K."/>
            <person name="Tanskanen J."/>
            <person name="Kim Y.M."/>
            <person name="Honaas L."/>
            <person name="Yang Z."/>
            <person name="Spallek T."/>
            <person name="Conn C.E."/>
            <person name="Ichihashi Y."/>
            <person name="Cheong K."/>
            <person name="Cui S."/>
            <person name="Der J.P."/>
            <person name="Gundlach H."/>
            <person name="Jiao Y."/>
            <person name="Hori C."/>
            <person name="Ishida J.K."/>
            <person name="Kasahara H."/>
            <person name="Kiba T."/>
            <person name="Kim M.S."/>
            <person name="Koo N."/>
            <person name="Laohavisit A."/>
            <person name="Lee Y.H."/>
            <person name="Lumba S."/>
            <person name="McCourt P."/>
            <person name="Mortimer J.C."/>
            <person name="Mutuku J.M."/>
            <person name="Nomura T."/>
            <person name="Sasaki-Sekimoto Y."/>
            <person name="Seto Y."/>
            <person name="Wang Y."/>
            <person name="Wakatake T."/>
            <person name="Sakakibara H."/>
            <person name="Demura T."/>
            <person name="Yamaguchi S."/>
            <person name="Yoneyama K."/>
            <person name="Manabe R.I."/>
            <person name="Nelson D.C."/>
            <person name="Schulman A.H."/>
            <person name="Timko M.P."/>
            <person name="dePamphilis C.W."/>
            <person name="Choi D."/>
            <person name="Shirasu K."/>
        </authorList>
    </citation>
    <scope>NUCLEOTIDE SEQUENCE [LARGE SCALE GENOMIC DNA]</scope>
    <source>
        <strain evidence="3">cv. UVA1</strain>
    </source>
</reference>
<dbReference type="EMBL" id="BKCP01006404">
    <property type="protein sequence ID" value="GER42566.1"/>
    <property type="molecule type" value="Genomic_DNA"/>
</dbReference>
<evidence type="ECO:0000259" key="1">
    <source>
        <dbReference type="Pfam" id="PF12220"/>
    </source>
</evidence>
<sequence>MGDYGDAMMRNQNAAVQARTKAQNRADVLHQKMASLLSDDYRSESCLTSNLLKLFEPRPPLEYKRPPEKRKCPPYTGMAQFVGKFAGPGDPQYAAPVQKGEIPAERRARIHQMRLEEGAKKAAEHLEKYDPNSDSNIYGDRYKMLFVARLNYETSESESRVKGV</sequence>
<dbReference type="Proteomes" id="UP000325081">
    <property type="component" value="Unassembled WGS sequence"/>
</dbReference>
<evidence type="ECO:0000313" key="3">
    <source>
        <dbReference type="Proteomes" id="UP000325081"/>
    </source>
</evidence>
<dbReference type="InterPro" id="IPR022023">
    <property type="entry name" value="U1snRNP70_N"/>
</dbReference>
<keyword evidence="2" id="KW-0687">Ribonucleoprotein</keyword>
<dbReference type="GO" id="GO:1990904">
    <property type="term" value="C:ribonucleoprotein complex"/>
    <property type="evidence" value="ECO:0007669"/>
    <property type="project" value="UniProtKB-KW"/>
</dbReference>
<protein>
    <submittedName>
        <fullName evidence="2">U1 small nuclear ribonucleoprotein 70 kDa</fullName>
    </submittedName>
</protein>
<dbReference type="Pfam" id="PF12220">
    <property type="entry name" value="U1snRNP70_N"/>
    <property type="match status" value="1"/>
</dbReference>
<evidence type="ECO:0000313" key="2">
    <source>
        <dbReference type="EMBL" id="GER42566.1"/>
    </source>
</evidence>
<feature type="domain" description="U1 small nuclear ribonucleoprotein of 70kDa N-terminal" evidence="1">
    <location>
        <begin position="46"/>
        <end position="134"/>
    </location>
</feature>
<keyword evidence="3" id="KW-1185">Reference proteome</keyword>
<dbReference type="OrthoDB" id="4207594at2759"/>
<comment type="caution">
    <text evidence="2">The sequence shown here is derived from an EMBL/GenBank/DDBJ whole genome shotgun (WGS) entry which is preliminary data.</text>
</comment>
<accession>A0A5A7QCC6</accession>